<dbReference type="GO" id="GO:0008253">
    <property type="term" value="F:5'-nucleotidase activity"/>
    <property type="evidence" value="ECO:0007669"/>
    <property type="project" value="InterPro"/>
</dbReference>
<reference evidence="6 7" key="1">
    <citation type="submission" date="2016-02" db="EMBL/GenBank/DDBJ databases">
        <title>Genome analysis of coral dinoflagellate symbionts highlights evolutionary adaptations to a symbiotic lifestyle.</title>
        <authorList>
            <person name="Aranda M."/>
            <person name="Li Y."/>
            <person name="Liew Y.J."/>
            <person name="Baumgarten S."/>
            <person name="Simakov O."/>
            <person name="Wilson M."/>
            <person name="Piel J."/>
            <person name="Ashoor H."/>
            <person name="Bougouffa S."/>
            <person name="Bajic V.B."/>
            <person name="Ryu T."/>
            <person name="Ravasi T."/>
            <person name="Bayer T."/>
            <person name="Micklem G."/>
            <person name="Kim H."/>
            <person name="Bhak J."/>
            <person name="Lajeunesse T.C."/>
            <person name="Voolstra C.R."/>
        </authorList>
    </citation>
    <scope>NUCLEOTIDE SEQUENCE [LARGE SCALE GENOMIC DNA]</scope>
    <source>
        <strain evidence="6 7">CCMP2467</strain>
    </source>
</reference>
<dbReference type="Pfam" id="PF06941">
    <property type="entry name" value="NT5C"/>
    <property type="match status" value="1"/>
</dbReference>
<keyword evidence="1" id="KW-0328">Glycosyltransferase</keyword>
<keyword evidence="1" id="KW-0808">Transferase</keyword>
<evidence type="ECO:0000256" key="3">
    <source>
        <dbReference type="PIRSR" id="PIRSR610708-1"/>
    </source>
</evidence>
<dbReference type="Gene3D" id="3.40.50.1000">
    <property type="entry name" value="HAD superfamily/HAD-like"/>
    <property type="match status" value="1"/>
</dbReference>
<evidence type="ECO:0000259" key="5">
    <source>
        <dbReference type="SMART" id="SM00645"/>
    </source>
</evidence>
<dbReference type="SUPFAM" id="SSF56784">
    <property type="entry name" value="HAD-like"/>
    <property type="match status" value="1"/>
</dbReference>
<dbReference type="SUPFAM" id="SSF53756">
    <property type="entry name" value="UDP-Glycosyltransferase/glycogen phosphorylase"/>
    <property type="match status" value="1"/>
</dbReference>
<dbReference type="InterPro" id="IPR010708">
    <property type="entry name" value="5'(3')-deoxyribonucleotidase"/>
</dbReference>
<dbReference type="InterPro" id="IPR025660">
    <property type="entry name" value="Pept_his_AS"/>
</dbReference>
<organism evidence="6 7">
    <name type="scientific">Symbiodinium microadriaticum</name>
    <name type="common">Dinoflagellate</name>
    <name type="synonym">Zooxanthella microadriatica</name>
    <dbReference type="NCBI Taxonomy" id="2951"/>
    <lineage>
        <taxon>Eukaryota</taxon>
        <taxon>Sar</taxon>
        <taxon>Alveolata</taxon>
        <taxon>Dinophyceae</taxon>
        <taxon>Suessiales</taxon>
        <taxon>Symbiodiniaceae</taxon>
        <taxon>Symbiodinium</taxon>
    </lineage>
</organism>
<dbReference type="Pfam" id="PF00534">
    <property type="entry name" value="Glycos_transf_1"/>
    <property type="match status" value="1"/>
</dbReference>
<dbReference type="Pfam" id="PF08550">
    <property type="entry name" value="GATA_AreA"/>
    <property type="match status" value="1"/>
</dbReference>
<evidence type="ECO:0000313" key="7">
    <source>
        <dbReference type="Proteomes" id="UP000186817"/>
    </source>
</evidence>
<dbReference type="Gene3D" id="1.10.40.40">
    <property type="entry name" value="Deoxyribonucleotidase, domain 2"/>
    <property type="match status" value="1"/>
</dbReference>
<dbReference type="GO" id="GO:0016757">
    <property type="term" value="F:glycosyltransferase activity"/>
    <property type="evidence" value="ECO:0007669"/>
    <property type="project" value="UniProtKB-KW"/>
</dbReference>
<dbReference type="InterPro" id="IPR001296">
    <property type="entry name" value="Glyco_trans_1"/>
</dbReference>
<dbReference type="InterPro" id="IPR039417">
    <property type="entry name" value="Peptidase_C1A_papain-like"/>
</dbReference>
<dbReference type="CDD" id="cd02248">
    <property type="entry name" value="Peptidase_C1A"/>
    <property type="match status" value="1"/>
</dbReference>
<keyword evidence="2" id="KW-1015">Disulfide bond</keyword>
<proteinExistence type="predicted"/>
<feature type="compositionally biased region" description="Basic and acidic residues" evidence="4">
    <location>
        <begin position="83"/>
        <end position="93"/>
    </location>
</feature>
<dbReference type="PANTHER" id="PTHR16504:SF4">
    <property type="entry name" value="5'(3')-DEOXYRIBONUCLEOTIDASE"/>
    <property type="match status" value="1"/>
</dbReference>
<feature type="domain" description="Peptidase C1A papain C-terminal" evidence="5">
    <location>
        <begin position="737"/>
        <end position="905"/>
    </location>
</feature>
<evidence type="ECO:0000256" key="2">
    <source>
        <dbReference type="ARBA" id="ARBA00023157"/>
    </source>
</evidence>
<dbReference type="Gene3D" id="2.40.50.170">
    <property type="entry name" value="Cysteine proteinases. Chain C"/>
    <property type="match status" value="1"/>
</dbReference>
<accession>A0A1Q9EUC0</accession>
<dbReference type="GO" id="GO:0006508">
    <property type="term" value="P:proteolysis"/>
    <property type="evidence" value="ECO:0007669"/>
    <property type="project" value="InterPro"/>
</dbReference>
<dbReference type="GO" id="GO:0009223">
    <property type="term" value="P:pyrimidine deoxyribonucleotide catabolic process"/>
    <property type="evidence" value="ECO:0007669"/>
    <property type="project" value="TreeGrafter"/>
</dbReference>
<dbReference type="Gene3D" id="3.40.50.2000">
    <property type="entry name" value="Glycogen Phosphorylase B"/>
    <property type="match status" value="2"/>
</dbReference>
<dbReference type="OrthoDB" id="10248475at2759"/>
<dbReference type="SMART" id="SM00645">
    <property type="entry name" value="Pept_C1"/>
    <property type="match status" value="1"/>
</dbReference>
<gene>
    <name evidence="6" type="ORF">AK812_SmicGene5215</name>
</gene>
<dbReference type="InterPro" id="IPR036412">
    <property type="entry name" value="HAD-like_sf"/>
</dbReference>
<feature type="active site" description="Nucleophile" evidence="3">
    <location>
        <position position="592"/>
    </location>
</feature>
<feature type="region of interest" description="Disordered" evidence="4">
    <location>
        <begin position="80"/>
        <end position="103"/>
    </location>
</feature>
<comment type="caution">
    <text evidence="6">The sequence shown here is derived from an EMBL/GenBank/DDBJ whole genome shotgun (WGS) entry which is preliminary data.</text>
</comment>
<dbReference type="Pfam" id="PF00112">
    <property type="entry name" value="Peptidase_C1"/>
    <property type="match status" value="1"/>
</dbReference>
<dbReference type="InterPro" id="IPR025661">
    <property type="entry name" value="Pept_asp_AS"/>
</dbReference>
<dbReference type="SUPFAM" id="SSF54001">
    <property type="entry name" value="Cysteine proteinases"/>
    <property type="match status" value="1"/>
</dbReference>
<dbReference type="GO" id="GO:0008234">
    <property type="term" value="F:cysteine-type peptidase activity"/>
    <property type="evidence" value="ECO:0007669"/>
    <property type="project" value="InterPro"/>
</dbReference>
<dbReference type="InterPro" id="IPR013860">
    <property type="entry name" value="AreA_GATA"/>
</dbReference>
<dbReference type="Proteomes" id="UP000186817">
    <property type="component" value="Unassembled WGS sequence"/>
</dbReference>
<dbReference type="InterPro" id="IPR038765">
    <property type="entry name" value="Papain-like_cys_pep_sf"/>
</dbReference>
<dbReference type="EMBL" id="LSRX01000067">
    <property type="protein sequence ID" value="OLQ10999.1"/>
    <property type="molecule type" value="Genomic_DNA"/>
</dbReference>
<protein>
    <submittedName>
        <fullName evidence="6">Putative 5'(3')-deoxyribonucleotidase</fullName>
    </submittedName>
</protein>
<sequence>MGLTSNLWKSSSLLSTESDEIHYSEQDDQDFASDIYVLAESTTDELLKSWKVFTALKDESYQGRRLENAAWRLHAMQKLGKSPSKEAESRITGREANSGSTESLVKVTGEEHPPIMQATWSAEQLLGACLKHKLSNETMEDVLQILHSRKFDSADVPRTSSELRALPHGQYRPVCAIFTHSLERNGANNFCLYIARVLKQSQPLTIFSPKAGPMKEDFEKLGLQVSIVDTTSPTFLSDLAISLKELKVGMLLANTIMRCDIILMAADLQLPSVWVIHESWPQDQLDQYAKEVFMCKDIDSKVIRQAFKAAGTIIFPSDMQRHLYDGMFQPDAGRTIYNGIPLQQLDHFKQSRNRREVRAALGYTDEDFLVLHLGTVCSRKGQMFSATACSRLIKEDGCANLKQLIVGARYIRDHEIRYIDQIFQVAAAHGVSCRRWEELAEEERGQPQITVMDIQAAVLQFYMAADVVLVPSLNEVLPLVICEAMAFERPVVCSRIDAIPEAVTDGVEGYLVPPGSPDAIRAAVLKLYRDPALCQRMGAAGRARVLKQFSYSRMGEHYRELLDTVTTQPAKPATLKAPSLGEMLKGRTVLVDMDNTIVDWDAEFIRRYASGRDLQEVEKIVRKRAKFEIEENFPESARAEVLETVASPGFYESLQPLPGAVEALQALVAEGVDVKLVTAPHPTCPGTCAMEKYTSVERIFGASFQERLIITRDKTQVQGDILIEDKPHISGSKPRPWKHVIFSQSYNQDVQGKGSCKESQEGPGTGGCEGATMELAFNLTISKGIALESSLPYEGRDASCPSYKPAVKAKSYVRLPINEAASLETALATKGPMSVTVAAGSWQLYGGGIFSGCSEGSDNTLDHGVQAVGYAKDYWLIRNSWGPGWGEKGYIRLSRASDTKTFVDHNPADGEACKPYPKTQTIGGECGVLFDSSYPVGLVAGTEEEIVV</sequence>
<dbReference type="InterPro" id="IPR000668">
    <property type="entry name" value="Peptidase_C1A_C"/>
</dbReference>
<dbReference type="CDD" id="cd03801">
    <property type="entry name" value="GT4_PimA-like"/>
    <property type="match status" value="1"/>
</dbReference>
<dbReference type="InterPro" id="IPR023214">
    <property type="entry name" value="HAD_sf"/>
</dbReference>
<evidence type="ECO:0000256" key="4">
    <source>
        <dbReference type="SAM" id="MobiDB-lite"/>
    </source>
</evidence>
<feature type="active site" description="Proton donor" evidence="3">
    <location>
        <position position="594"/>
    </location>
</feature>
<keyword evidence="7" id="KW-1185">Reference proteome</keyword>
<dbReference type="PANTHER" id="PTHR16504">
    <property type="entry name" value="5'(3')-DEOXYRIBONUCLEOTIDASE"/>
    <property type="match status" value="1"/>
</dbReference>
<evidence type="ECO:0000313" key="6">
    <source>
        <dbReference type="EMBL" id="OLQ10999.1"/>
    </source>
</evidence>
<dbReference type="PROSITE" id="PS00639">
    <property type="entry name" value="THIOL_PROTEASE_HIS"/>
    <property type="match status" value="1"/>
</dbReference>
<name>A0A1Q9EUC0_SYMMI</name>
<dbReference type="AlphaFoldDB" id="A0A1Q9EUC0"/>
<evidence type="ECO:0000256" key="1">
    <source>
        <dbReference type="ARBA" id="ARBA00022676"/>
    </source>
</evidence>
<dbReference type="PROSITE" id="PS00640">
    <property type="entry name" value="THIOL_PROTEASE_ASN"/>
    <property type="match status" value="1"/>
</dbReference>